<comment type="caution">
    <text evidence="5">The sequence shown here is derived from an EMBL/GenBank/DDBJ whole genome shotgun (WGS) entry which is preliminary data.</text>
</comment>
<gene>
    <name evidence="5" type="primary">dksA_15</name>
    <name evidence="5" type="ORF">SDC9_65636</name>
</gene>
<name>A0A644XTW9_9ZZZZ</name>
<reference evidence="5" key="1">
    <citation type="submission" date="2019-08" db="EMBL/GenBank/DDBJ databases">
        <authorList>
            <person name="Kucharzyk K."/>
            <person name="Murdoch R.W."/>
            <person name="Higgins S."/>
            <person name="Loffler F."/>
        </authorList>
    </citation>
    <scope>NUCLEOTIDE SEQUENCE</scope>
</reference>
<dbReference type="Gene3D" id="1.20.120.910">
    <property type="entry name" value="DksA, coiled-coil domain"/>
    <property type="match status" value="1"/>
</dbReference>
<evidence type="ECO:0000256" key="3">
    <source>
        <dbReference type="ARBA" id="ARBA00022833"/>
    </source>
</evidence>
<dbReference type="Pfam" id="PF01258">
    <property type="entry name" value="zf-dskA_traR"/>
    <property type="match status" value="1"/>
</dbReference>
<dbReference type="EMBL" id="VSSQ01003135">
    <property type="protein sequence ID" value="MPM19218.1"/>
    <property type="molecule type" value="Genomic_DNA"/>
</dbReference>
<keyword evidence="3" id="KW-0862">Zinc</keyword>
<dbReference type="InterPro" id="IPR000962">
    <property type="entry name" value="Znf_DskA_TraR"/>
</dbReference>
<dbReference type="PANTHER" id="PTHR33823:SF2">
    <property type="entry name" value="RNA POLYMERASE-BINDING TRANSCRIPTION FACTOR DKSA"/>
    <property type="match status" value="1"/>
</dbReference>
<dbReference type="GO" id="GO:0008270">
    <property type="term" value="F:zinc ion binding"/>
    <property type="evidence" value="ECO:0007669"/>
    <property type="project" value="UniProtKB-KW"/>
</dbReference>
<proteinExistence type="predicted"/>
<dbReference type="PROSITE" id="PS51128">
    <property type="entry name" value="ZF_DKSA_2"/>
    <property type="match status" value="1"/>
</dbReference>
<keyword evidence="1" id="KW-0479">Metal-binding</keyword>
<dbReference type="SUPFAM" id="SSF57716">
    <property type="entry name" value="Glucocorticoid receptor-like (DNA-binding domain)"/>
    <property type="match status" value="1"/>
</dbReference>
<evidence type="ECO:0000259" key="4">
    <source>
        <dbReference type="Pfam" id="PF01258"/>
    </source>
</evidence>
<evidence type="ECO:0000313" key="5">
    <source>
        <dbReference type="EMBL" id="MPM19218.1"/>
    </source>
</evidence>
<dbReference type="PANTHER" id="PTHR33823">
    <property type="entry name" value="RNA POLYMERASE-BINDING TRANSCRIPTION FACTOR DKSA-RELATED"/>
    <property type="match status" value="1"/>
</dbReference>
<feature type="domain" description="Zinc finger DksA/TraR C4-type" evidence="4">
    <location>
        <begin position="90"/>
        <end position="123"/>
    </location>
</feature>
<protein>
    <submittedName>
        <fullName evidence="5">RNA polymerase-binding transcription factor DksA</fullName>
    </submittedName>
</protein>
<evidence type="ECO:0000256" key="2">
    <source>
        <dbReference type="ARBA" id="ARBA00022771"/>
    </source>
</evidence>
<organism evidence="5">
    <name type="scientific">bioreactor metagenome</name>
    <dbReference type="NCBI Taxonomy" id="1076179"/>
    <lineage>
        <taxon>unclassified sequences</taxon>
        <taxon>metagenomes</taxon>
        <taxon>ecological metagenomes</taxon>
    </lineage>
</organism>
<sequence>MNELSSAGPRTEPADVRLRSLRAEAERARAVARAKLSEIRSERAAAVTDDEHDPEGSTLTYEWSLAQAELVAAESSLDQLDAALARVAAGTYGVCVECGHPITQDRLDARPAADTCIDCARKHARRTR</sequence>
<keyword evidence="2" id="KW-0863">Zinc-finger</keyword>
<evidence type="ECO:0000256" key="1">
    <source>
        <dbReference type="ARBA" id="ARBA00022723"/>
    </source>
</evidence>
<dbReference type="AlphaFoldDB" id="A0A644XTW9"/>
<accession>A0A644XTW9</accession>